<gene>
    <name evidence="2" type="ORF">Tci_924776</name>
</gene>
<protein>
    <submittedName>
        <fullName evidence="2">Uncharacterized protein</fullName>
    </submittedName>
</protein>
<accession>A0A699WZ87</accession>
<feature type="region of interest" description="Disordered" evidence="1">
    <location>
        <begin position="21"/>
        <end position="82"/>
    </location>
</feature>
<dbReference type="AlphaFoldDB" id="A0A699WZ87"/>
<organism evidence="2">
    <name type="scientific">Tanacetum cinerariifolium</name>
    <name type="common">Dalmatian daisy</name>
    <name type="synonym">Chrysanthemum cinerariifolium</name>
    <dbReference type="NCBI Taxonomy" id="118510"/>
    <lineage>
        <taxon>Eukaryota</taxon>
        <taxon>Viridiplantae</taxon>
        <taxon>Streptophyta</taxon>
        <taxon>Embryophyta</taxon>
        <taxon>Tracheophyta</taxon>
        <taxon>Spermatophyta</taxon>
        <taxon>Magnoliopsida</taxon>
        <taxon>eudicotyledons</taxon>
        <taxon>Gunneridae</taxon>
        <taxon>Pentapetalae</taxon>
        <taxon>asterids</taxon>
        <taxon>campanulids</taxon>
        <taxon>Asterales</taxon>
        <taxon>Asteraceae</taxon>
        <taxon>Asteroideae</taxon>
        <taxon>Anthemideae</taxon>
        <taxon>Anthemidinae</taxon>
        <taxon>Tanacetum</taxon>
    </lineage>
</organism>
<feature type="non-terminal residue" evidence="2">
    <location>
        <position position="1"/>
    </location>
</feature>
<evidence type="ECO:0000313" key="2">
    <source>
        <dbReference type="EMBL" id="GFD52807.1"/>
    </source>
</evidence>
<reference evidence="2" key="1">
    <citation type="journal article" date="2019" name="Sci. Rep.">
        <title>Draft genome of Tanacetum cinerariifolium, the natural source of mosquito coil.</title>
        <authorList>
            <person name="Yamashiro T."/>
            <person name="Shiraishi A."/>
            <person name="Satake H."/>
            <person name="Nakayama K."/>
        </authorList>
    </citation>
    <scope>NUCLEOTIDE SEQUENCE</scope>
</reference>
<proteinExistence type="predicted"/>
<comment type="caution">
    <text evidence="2">The sequence shown here is derived from an EMBL/GenBank/DDBJ whole genome shotgun (WGS) entry which is preliminary data.</text>
</comment>
<feature type="compositionally biased region" description="Basic and acidic residues" evidence="1">
    <location>
        <begin position="26"/>
        <end position="58"/>
    </location>
</feature>
<name>A0A699WZ87_TANCI</name>
<sequence>PRGGGILCGALQARGAVFADGQNRAAADHGPEDPPQRAEHRLDPGLEHRPVLQAEEHGSRRHSGVAQRERERSGLRAVGAFL</sequence>
<evidence type="ECO:0000256" key="1">
    <source>
        <dbReference type="SAM" id="MobiDB-lite"/>
    </source>
</evidence>
<dbReference type="EMBL" id="BKCJ011786593">
    <property type="protein sequence ID" value="GFD52807.1"/>
    <property type="molecule type" value="Genomic_DNA"/>
</dbReference>